<dbReference type="GO" id="GO:0015074">
    <property type="term" value="P:DNA integration"/>
    <property type="evidence" value="ECO:0007669"/>
    <property type="project" value="UniProtKB-KW"/>
</dbReference>
<proteinExistence type="predicted"/>
<evidence type="ECO:0000259" key="18">
    <source>
        <dbReference type="PROSITE" id="PS50994"/>
    </source>
</evidence>
<dbReference type="PANTHER" id="PTHR37984:SF5">
    <property type="entry name" value="PROTEIN NYNRIN-LIKE"/>
    <property type="match status" value="1"/>
</dbReference>
<dbReference type="InterPro" id="IPR041588">
    <property type="entry name" value="Integrase_H2C2"/>
</dbReference>
<dbReference type="GO" id="GO:0006508">
    <property type="term" value="P:proteolysis"/>
    <property type="evidence" value="ECO:0007669"/>
    <property type="project" value="UniProtKB-KW"/>
</dbReference>
<gene>
    <name evidence="19" type="ORF">OSB04_020113</name>
</gene>
<feature type="domain" description="CCHC-type" evidence="17">
    <location>
        <begin position="373"/>
        <end position="386"/>
    </location>
</feature>
<dbReference type="InterPro" id="IPR021109">
    <property type="entry name" value="Peptidase_aspartic_dom_sf"/>
</dbReference>
<dbReference type="Gene3D" id="2.40.70.10">
    <property type="entry name" value="Acid Proteases"/>
    <property type="match status" value="1"/>
</dbReference>
<keyword evidence="4" id="KW-0540">Nuclease</keyword>
<dbReference type="GO" id="GO:0004190">
    <property type="term" value="F:aspartic-type endopeptidase activity"/>
    <property type="evidence" value="ECO:0007669"/>
    <property type="project" value="UniProtKB-KW"/>
</dbReference>
<dbReference type="Pfam" id="PF08284">
    <property type="entry name" value="RVP_2"/>
    <property type="match status" value="1"/>
</dbReference>
<evidence type="ECO:0000259" key="17">
    <source>
        <dbReference type="PROSITE" id="PS50158"/>
    </source>
</evidence>
<evidence type="ECO:0000256" key="2">
    <source>
        <dbReference type="ARBA" id="ARBA00022679"/>
    </source>
</evidence>
<evidence type="ECO:0000256" key="5">
    <source>
        <dbReference type="ARBA" id="ARBA00022723"/>
    </source>
</evidence>
<dbReference type="SUPFAM" id="SSF50630">
    <property type="entry name" value="Acid proteases"/>
    <property type="match status" value="1"/>
</dbReference>
<keyword evidence="8" id="KW-0378">Hydrolase</keyword>
<evidence type="ECO:0000256" key="12">
    <source>
        <dbReference type="ARBA" id="ARBA00022932"/>
    </source>
</evidence>
<keyword evidence="2" id="KW-0808">Transferase</keyword>
<dbReference type="InterPro" id="IPR050951">
    <property type="entry name" value="Retrovirus_Pol_polyprotein"/>
</dbReference>
<keyword evidence="1" id="KW-0645">Protease</keyword>
<keyword evidence="6" id="KW-0064">Aspartyl protease</keyword>
<keyword evidence="5" id="KW-0479">Metal-binding</keyword>
<keyword evidence="12" id="KW-0239">DNA-directed DNA polymerase</keyword>
<feature type="compositionally biased region" description="Basic and acidic residues" evidence="16">
    <location>
        <begin position="118"/>
        <end position="129"/>
    </location>
</feature>
<dbReference type="Gene3D" id="4.10.60.10">
    <property type="entry name" value="Zinc finger, CCHC-type"/>
    <property type="match status" value="1"/>
</dbReference>
<keyword evidence="20" id="KW-1185">Reference proteome</keyword>
<keyword evidence="15" id="KW-0863">Zinc-finger</keyword>
<dbReference type="InterPro" id="IPR056924">
    <property type="entry name" value="SH3_Tf2-1"/>
</dbReference>
<keyword evidence="14" id="KW-0233">DNA recombination</keyword>
<dbReference type="InterPro" id="IPR043128">
    <property type="entry name" value="Rev_trsase/Diguanyl_cyclase"/>
</dbReference>
<evidence type="ECO:0000256" key="16">
    <source>
        <dbReference type="SAM" id="MobiDB-lite"/>
    </source>
</evidence>
<feature type="domain" description="CCHC-type" evidence="17">
    <location>
        <begin position="354"/>
        <end position="369"/>
    </location>
</feature>
<dbReference type="GO" id="GO:0003887">
    <property type="term" value="F:DNA-directed DNA polymerase activity"/>
    <property type="evidence" value="ECO:0007669"/>
    <property type="project" value="UniProtKB-KW"/>
</dbReference>
<evidence type="ECO:0000256" key="14">
    <source>
        <dbReference type="ARBA" id="ARBA00023172"/>
    </source>
</evidence>
<dbReference type="EMBL" id="JARYMX010000005">
    <property type="protein sequence ID" value="KAJ9547570.1"/>
    <property type="molecule type" value="Genomic_DNA"/>
</dbReference>
<evidence type="ECO:0000256" key="6">
    <source>
        <dbReference type="ARBA" id="ARBA00022750"/>
    </source>
</evidence>
<evidence type="ECO:0000256" key="4">
    <source>
        <dbReference type="ARBA" id="ARBA00022722"/>
    </source>
</evidence>
<organism evidence="19 20">
    <name type="scientific">Centaurea solstitialis</name>
    <name type="common">yellow star-thistle</name>
    <dbReference type="NCBI Taxonomy" id="347529"/>
    <lineage>
        <taxon>Eukaryota</taxon>
        <taxon>Viridiplantae</taxon>
        <taxon>Streptophyta</taxon>
        <taxon>Embryophyta</taxon>
        <taxon>Tracheophyta</taxon>
        <taxon>Spermatophyta</taxon>
        <taxon>Magnoliopsida</taxon>
        <taxon>eudicotyledons</taxon>
        <taxon>Gunneridae</taxon>
        <taxon>Pentapetalae</taxon>
        <taxon>asterids</taxon>
        <taxon>campanulids</taxon>
        <taxon>Asterales</taxon>
        <taxon>Asteraceae</taxon>
        <taxon>Carduoideae</taxon>
        <taxon>Cardueae</taxon>
        <taxon>Centaureinae</taxon>
        <taxon>Centaurea</taxon>
    </lineage>
</organism>
<dbReference type="PROSITE" id="PS50158">
    <property type="entry name" value="ZF_CCHC"/>
    <property type="match status" value="2"/>
</dbReference>
<evidence type="ECO:0008006" key="21">
    <source>
        <dbReference type="Google" id="ProtNLM"/>
    </source>
</evidence>
<dbReference type="SUPFAM" id="SSF57756">
    <property type="entry name" value="Retrovirus zinc finger-like domains"/>
    <property type="match status" value="1"/>
</dbReference>
<dbReference type="SUPFAM" id="SSF53098">
    <property type="entry name" value="Ribonuclease H-like"/>
    <property type="match status" value="1"/>
</dbReference>
<feature type="compositionally biased region" description="Basic and acidic residues" evidence="16">
    <location>
        <begin position="140"/>
        <end position="153"/>
    </location>
</feature>
<dbReference type="Gene3D" id="1.10.340.70">
    <property type="match status" value="1"/>
</dbReference>
<evidence type="ECO:0000256" key="15">
    <source>
        <dbReference type="PROSITE-ProRule" id="PRU00047"/>
    </source>
</evidence>
<dbReference type="Pfam" id="PF17921">
    <property type="entry name" value="Integrase_H2C2"/>
    <property type="match status" value="1"/>
</dbReference>
<dbReference type="PANTHER" id="PTHR37984">
    <property type="entry name" value="PROTEIN CBG26694"/>
    <property type="match status" value="1"/>
</dbReference>
<feature type="region of interest" description="Disordered" evidence="16">
    <location>
        <begin position="301"/>
        <end position="323"/>
    </location>
</feature>
<dbReference type="GO" id="GO:0008270">
    <property type="term" value="F:zinc ion binding"/>
    <property type="evidence" value="ECO:0007669"/>
    <property type="project" value="UniProtKB-KW"/>
</dbReference>
<dbReference type="InterPro" id="IPR001878">
    <property type="entry name" value="Znf_CCHC"/>
</dbReference>
<name>A0AA38T3S8_9ASTR</name>
<dbReference type="AlphaFoldDB" id="A0AA38T3S8"/>
<evidence type="ECO:0000256" key="1">
    <source>
        <dbReference type="ARBA" id="ARBA00022670"/>
    </source>
</evidence>
<protein>
    <recommendedName>
        <fullName evidence="21">Reverse transcriptase</fullName>
    </recommendedName>
</protein>
<dbReference type="InterPro" id="IPR036875">
    <property type="entry name" value="Znf_CCHC_sf"/>
</dbReference>
<evidence type="ECO:0000256" key="11">
    <source>
        <dbReference type="ARBA" id="ARBA00022918"/>
    </source>
</evidence>
<dbReference type="GO" id="GO:0004519">
    <property type="term" value="F:endonuclease activity"/>
    <property type="evidence" value="ECO:0007669"/>
    <property type="project" value="UniProtKB-KW"/>
</dbReference>
<dbReference type="CDD" id="cd00303">
    <property type="entry name" value="retropepsin_like"/>
    <property type="match status" value="1"/>
</dbReference>
<dbReference type="GO" id="GO:0006310">
    <property type="term" value="P:DNA recombination"/>
    <property type="evidence" value="ECO:0007669"/>
    <property type="project" value="UniProtKB-KW"/>
</dbReference>
<dbReference type="InterPro" id="IPR036397">
    <property type="entry name" value="RNaseH_sf"/>
</dbReference>
<feature type="compositionally biased region" description="Polar residues" evidence="16">
    <location>
        <begin position="105"/>
        <end position="114"/>
    </location>
</feature>
<keyword evidence="10" id="KW-0229">DNA integration</keyword>
<feature type="compositionally biased region" description="Basic and acidic residues" evidence="16">
    <location>
        <begin position="94"/>
        <end position="104"/>
    </location>
</feature>
<dbReference type="InterPro" id="IPR012337">
    <property type="entry name" value="RNaseH-like_sf"/>
</dbReference>
<sequence>MVMESIITDHQIGGSSCSPKVAAAPQQVVAALTVASIADRTMYGVLMSARTTRSRTRAEEEVEVKEIRDEEPLNTPQAATTVRGARKPPIPRQPTERVAERVETQSEAASNPSGHQDFITKGDFEDKMGKSKKALQSLLKKQEGESSETKKSESTVAMSWEKEVGKPKRGCTYKDFAACKPPTFKGRGQGGVCSINVEIRGHLLVGNGDKWKGIRGGSIHGVGKLCPLAATKKLEEEFLRLKQGSMTVEDYTNKFMEKAHFAEIYVPTKSRRIERYVWGLRTAINAAELTEGEKDRQVMERVGEKRKWEPSSGDIRRPKTARVEHRIGSKWGTKPCGKCNRIHQGECLADTNGCFKCGKPGHVARSCPNLRACYNCGTNDHLKPDCLLLKKEPRIGFGGNKGEGTTEKKTEPARARARVFRITADEAADTPEVVTGTFLVNSIFARVMFDSGAECSFISHVFVRKLNIQPNHLENKFEVEAVDNYFVEIGEVYEGCHISIEGHDFPIRLHPIGMGEFDVIIGIDWLWKYNAKIECGKKMVKIPLANKQKIVIYGDRRDRKTCLISLLKARRCLSKWCLGFLACVLDTKKEKSVLGDIPVVRDFPEVFPDDLSGLPPDRQVEFRIVGFCEPQTAGHFLGHVVSRDGIKVDPAKIEAIKGWEPQKTPSEVRSFLRLAGYYRKFIQDFSRLATPLTKLTRKNEKFRRLMELLNDYDCEILYHLGKANVVADALSWKEKKETTKVVVLRLTVTNDLMEDIRKWQEEALKGELRKTILEEAHRSRYSVHPGTNKMYHDLRRNFWWPRMKKDIAYHVERCLTCLQVKEEHQRLSGKLQPLGVPKWKWENIAMDFVTKLSRTPKGFDAIWVIVDRLTKSAHLLPIKETYSLDRLAKLYIAEIVSIHGVPLSIVSDRDSRFTLQFWRSFQQQFGSKLKMSTAYHPQTDGQSKRTIQMLEDMLRACVIDFGGSWEAHLPLIEFSYNNSYQASIQVAPFEALYGRKCRTPLCWNEVGERQLAGPEIVQITTDKIKTIQERLKVAQDRQKKYADVRRKHIEFQVGDLVMLKVSPWKGLMRFGKRGKLSPCYMGPFPIIERVGEVAYKLELPEELRGIPPTFHVSNLWKRLVDESAVIPLQDVQMDEKLSFVEEPEMILDRKVRKLRNKEIMFVKV</sequence>
<feature type="region of interest" description="Disordered" evidence="16">
    <location>
        <begin position="67"/>
        <end position="161"/>
    </location>
</feature>
<dbReference type="InterPro" id="IPR043502">
    <property type="entry name" value="DNA/RNA_pol_sf"/>
</dbReference>
<comment type="caution">
    <text evidence="19">The sequence shown here is derived from an EMBL/GenBank/DDBJ whole genome shotgun (WGS) entry which is preliminary data.</text>
</comment>
<keyword evidence="3" id="KW-0548">Nucleotidyltransferase</keyword>
<evidence type="ECO:0000313" key="20">
    <source>
        <dbReference type="Proteomes" id="UP001172457"/>
    </source>
</evidence>
<dbReference type="Pfam" id="PF24626">
    <property type="entry name" value="SH3_Tf2-1"/>
    <property type="match status" value="1"/>
</dbReference>
<dbReference type="GO" id="GO:0003677">
    <property type="term" value="F:DNA binding"/>
    <property type="evidence" value="ECO:0007669"/>
    <property type="project" value="UniProtKB-KW"/>
</dbReference>
<dbReference type="InterPro" id="IPR001584">
    <property type="entry name" value="Integrase_cat-core"/>
</dbReference>
<evidence type="ECO:0000256" key="13">
    <source>
        <dbReference type="ARBA" id="ARBA00023125"/>
    </source>
</evidence>
<evidence type="ECO:0000256" key="10">
    <source>
        <dbReference type="ARBA" id="ARBA00022908"/>
    </source>
</evidence>
<dbReference type="GO" id="GO:0003964">
    <property type="term" value="F:RNA-directed DNA polymerase activity"/>
    <property type="evidence" value="ECO:0007669"/>
    <property type="project" value="UniProtKB-KW"/>
</dbReference>
<keyword evidence="9" id="KW-0460">Magnesium</keyword>
<evidence type="ECO:0000256" key="9">
    <source>
        <dbReference type="ARBA" id="ARBA00022842"/>
    </source>
</evidence>
<dbReference type="PROSITE" id="PS50994">
    <property type="entry name" value="INTEGRASE"/>
    <property type="match status" value="1"/>
</dbReference>
<evidence type="ECO:0000313" key="19">
    <source>
        <dbReference type="EMBL" id="KAJ9547570.1"/>
    </source>
</evidence>
<dbReference type="Pfam" id="PF00098">
    <property type="entry name" value="zf-CCHC"/>
    <property type="match status" value="1"/>
</dbReference>
<keyword evidence="7" id="KW-0255">Endonuclease</keyword>
<dbReference type="SMART" id="SM00343">
    <property type="entry name" value="ZnF_C2HC"/>
    <property type="match status" value="2"/>
</dbReference>
<keyword evidence="13" id="KW-0238">DNA-binding</keyword>
<reference evidence="19" key="1">
    <citation type="submission" date="2023-03" db="EMBL/GenBank/DDBJ databases">
        <title>Chromosome-scale reference genome and RAD-based genetic map of yellow starthistle (Centaurea solstitialis) reveal putative structural variation and QTLs associated with invader traits.</title>
        <authorList>
            <person name="Reatini B."/>
            <person name="Cang F.A."/>
            <person name="Jiang Q."/>
            <person name="Mckibben M.T.W."/>
            <person name="Barker M.S."/>
            <person name="Rieseberg L.H."/>
            <person name="Dlugosch K.M."/>
        </authorList>
    </citation>
    <scope>NUCLEOTIDE SEQUENCE</scope>
    <source>
        <strain evidence="19">CAN-66</strain>
        <tissue evidence="19">Leaf</tissue>
    </source>
</reference>
<dbReference type="Proteomes" id="UP001172457">
    <property type="component" value="Chromosome 5"/>
</dbReference>
<feature type="domain" description="Integrase catalytic" evidence="18">
    <location>
        <begin position="829"/>
        <end position="996"/>
    </location>
</feature>
<evidence type="ECO:0000256" key="3">
    <source>
        <dbReference type="ARBA" id="ARBA00022695"/>
    </source>
</evidence>
<evidence type="ECO:0000256" key="8">
    <source>
        <dbReference type="ARBA" id="ARBA00022801"/>
    </source>
</evidence>
<keyword evidence="11" id="KW-0695">RNA-directed DNA polymerase</keyword>
<accession>A0AA38T3S8</accession>
<dbReference type="Gene3D" id="3.30.420.10">
    <property type="entry name" value="Ribonuclease H-like superfamily/Ribonuclease H"/>
    <property type="match status" value="1"/>
</dbReference>
<dbReference type="SUPFAM" id="SSF56672">
    <property type="entry name" value="DNA/RNA polymerases"/>
    <property type="match status" value="1"/>
</dbReference>
<keyword evidence="15" id="KW-0862">Zinc</keyword>
<dbReference type="Gene3D" id="3.30.70.270">
    <property type="match status" value="1"/>
</dbReference>
<evidence type="ECO:0000256" key="7">
    <source>
        <dbReference type="ARBA" id="ARBA00022759"/>
    </source>
</evidence>